<dbReference type="EMBL" id="VXIV02003269">
    <property type="protein sequence ID" value="KAF6018893.1"/>
    <property type="molecule type" value="Genomic_DNA"/>
</dbReference>
<keyword evidence="3" id="KW-1185">Reference proteome</keyword>
<feature type="region of interest" description="Disordered" evidence="1">
    <location>
        <begin position="1"/>
        <end position="49"/>
    </location>
</feature>
<comment type="caution">
    <text evidence="2">The sequence shown here is derived from an EMBL/GenBank/DDBJ whole genome shotgun (WGS) entry which is preliminary data.</text>
</comment>
<evidence type="ECO:0000313" key="3">
    <source>
        <dbReference type="Proteomes" id="UP000593567"/>
    </source>
</evidence>
<evidence type="ECO:0000313" key="2">
    <source>
        <dbReference type="EMBL" id="KAF6018893.1"/>
    </source>
</evidence>
<organism evidence="2 3">
    <name type="scientific">Bugula neritina</name>
    <name type="common">Brown bryozoan</name>
    <name type="synonym">Sertularia neritina</name>
    <dbReference type="NCBI Taxonomy" id="10212"/>
    <lineage>
        <taxon>Eukaryota</taxon>
        <taxon>Metazoa</taxon>
        <taxon>Spiralia</taxon>
        <taxon>Lophotrochozoa</taxon>
        <taxon>Bryozoa</taxon>
        <taxon>Gymnolaemata</taxon>
        <taxon>Cheilostomatida</taxon>
        <taxon>Flustrina</taxon>
        <taxon>Buguloidea</taxon>
        <taxon>Bugulidae</taxon>
        <taxon>Bugula</taxon>
    </lineage>
</organism>
<accession>A0A7J7IY94</accession>
<evidence type="ECO:0000256" key="1">
    <source>
        <dbReference type="SAM" id="MobiDB-lite"/>
    </source>
</evidence>
<protein>
    <submittedName>
        <fullName evidence="2">Uncharacterized protein</fullName>
    </submittedName>
</protein>
<sequence length="66" mass="7143">MSDEVHNEEQAPADVGDVTLQDTKDEGETTQAPEQAKGTPPATEERNGKFLEISLDVRIVAMEVAC</sequence>
<gene>
    <name evidence="2" type="ORF">EB796_022778</name>
</gene>
<name>A0A7J7IY94_BUGNE</name>
<dbReference type="Proteomes" id="UP000593567">
    <property type="component" value="Unassembled WGS sequence"/>
</dbReference>
<dbReference type="AlphaFoldDB" id="A0A7J7IY94"/>
<proteinExistence type="predicted"/>
<reference evidence="2" key="1">
    <citation type="submission" date="2020-06" db="EMBL/GenBank/DDBJ databases">
        <title>Draft genome of Bugula neritina, a colonial animal packing powerful symbionts and potential medicines.</title>
        <authorList>
            <person name="Rayko M."/>
        </authorList>
    </citation>
    <scope>NUCLEOTIDE SEQUENCE [LARGE SCALE GENOMIC DNA]</scope>
    <source>
        <strain evidence="2">Kwan_BN1</strain>
    </source>
</reference>